<dbReference type="SUPFAM" id="SSF53448">
    <property type="entry name" value="Nucleotide-diphospho-sugar transferases"/>
    <property type="match status" value="1"/>
</dbReference>
<dbReference type="InterPro" id="IPR029044">
    <property type="entry name" value="Nucleotide-diphossugar_trans"/>
</dbReference>
<dbReference type="PANTHER" id="PTHR32385">
    <property type="entry name" value="MANNOSYL PHOSPHORYLINOSITOL CERAMIDE SYNTHASE"/>
    <property type="match status" value="1"/>
</dbReference>
<evidence type="ECO:0008006" key="3">
    <source>
        <dbReference type="Google" id="ProtNLM"/>
    </source>
</evidence>
<accession>A0ABU1IA84</accession>
<dbReference type="RefSeq" id="WP_309826816.1">
    <property type="nucleotide sequence ID" value="NZ_JAVIZX010000001.1"/>
</dbReference>
<protein>
    <recommendedName>
        <fullName evidence="3">Capsular polysaccharide synthesis protein</fullName>
    </recommendedName>
</protein>
<evidence type="ECO:0000313" key="2">
    <source>
        <dbReference type="Proteomes" id="UP001267710"/>
    </source>
</evidence>
<reference evidence="1 2" key="1">
    <citation type="submission" date="2023-08" db="EMBL/GenBank/DDBJ databases">
        <title>Functional and genomic diversity of the sorghum phyllosphere microbiome.</title>
        <authorList>
            <person name="Shade A."/>
        </authorList>
    </citation>
    <scope>NUCLEOTIDE SEQUENCE [LARGE SCALE GENOMIC DNA]</scope>
    <source>
        <strain evidence="1 2">SORGH_AS_0335</strain>
    </source>
</reference>
<name>A0ABU1IA84_9BURK</name>
<gene>
    <name evidence="1" type="ORF">QE399_001047</name>
</gene>
<dbReference type="Proteomes" id="UP001267710">
    <property type="component" value="Unassembled WGS sequence"/>
</dbReference>
<dbReference type="InterPro" id="IPR051706">
    <property type="entry name" value="Glycosyltransferase_domain"/>
</dbReference>
<dbReference type="PANTHER" id="PTHR32385:SF15">
    <property type="entry name" value="INOSITOL PHOSPHOCERAMIDE MANNOSYLTRANSFERASE 1"/>
    <property type="match status" value="1"/>
</dbReference>
<dbReference type="Gene3D" id="3.90.550.20">
    <property type="match status" value="1"/>
</dbReference>
<proteinExistence type="predicted"/>
<dbReference type="InterPro" id="IPR008441">
    <property type="entry name" value="AfumC-like_glycosyl_Trfase"/>
</dbReference>
<dbReference type="EMBL" id="JAVIZX010000001">
    <property type="protein sequence ID" value="MDR6213358.1"/>
    <property type="molecule type" value="Genomic_DNA"/>
</dbReference>
<dbReference type="Pfam" id="PF05704">
    <property type="entry name" value="Caps_synth"/>
    <property type="match status" value="1"/>
</dbReference>
<organism evidence="1 2">
    <name type="scientific">Paracidovorax wautersii</name>
    <dbReference type="NCBI Taxonomy" id="1177982"/>
    <lineage>
        <taxon>Bacteria</taxon>
        <taxon>Pseudomonadati</taxon>
        <taxon>Pseudomonadota</taxon>
        <taxon>Betaproteobacteria</taxon>
        <taxon>Burkholderiales</taxon>
        <taxon>Comamonadaceae</taxon>
        <taxon>Paracidovorax</taxon>
    </lineage>
</organism>
<keyword evidence="2" id="KW-1185">Reference proteome</keyword>
<evidence type="ECO:0000313" key="1">
    <source>
        <dbReference type="EMBL" id="MDR6213358.1"/>
    </source>
</evidence>
<comment type="caution">
    <text evidence="1">The sequence shown here is derived from an EMBL/GenBank/DDBJ whole genome shotgun (WGS) entry which is preliminary data.</text>
</comment>
<sequence length="326" mass="36697">MTSPSSSLTLKNRGELWLAAGLKRFFTAFPRTLEPHPAVAQEIYRIPAAQDVPTGAAPVAAIPRVVWTYWNSDTLPLLIARCIDNWRRMNPGFEVRVLNDAQVRELIPDAPPVLAQVAPAKRADWIRLALLHRFGGIWIDASTVLTQSLDWVIDAQQQAQSDLVAYYLGRFTTDPVCPVVESWFLAAPPGSRFAADALAEFDGRAIARTGEEYIECLREQGIYDLVRQNIDLPSYLSIHLAMQCAMRMRGGYVLSLTNAEQGPFQYHLLGDWRRTPLKLRLLFSRVARAVPPVVKLRGPDRKRLDEYLARGLYLPDSLVGRYLMAD</sequence>